<gene>
    <name evidence="2" type="primary">ORF70708</name>
</gene>
<protein>
    <submittedName>
        <fullName evidence="2">Uncharacterized protein</fullName>
    </submittedName>
</protein>
<feature type="non-terminal residue" evidence="2">
    <location>
        <position position="167"/>
    </location>
</feature>
<evidence type="ECO:0000256" key="1">
    <source>
        <dbReference type="SAM" id="MobiDB-lite"/>
    </source>
</evidence>
<feature type="region of interest" description="Disordered" evidence="1">
    <location>
        <begin position="32"/>
        <end position="62"/>
    </location>
</feature>
<organism evidence="2">
    <name type="scientific">Arion vulgaris</name>
    <dbReference type="NCBI Taxonomy" id="1028688"/>
    <lineage>
        <taxon>Eukaryota</taxon>
        <taxon>Metazoa</taxon>
        <taxon>Spiralia</taxon>
        <taxon>Lophotrochozoa</taxon>
        <taxon>Mollusca</taxon>
        <taxon>Gastropoda</taxon>
        <taxon>Heterobranchia</taxon>
        <taxon>Euthyneura</taxon>
        <taxon>Panpulmonata</taxon>
        <taxon>Eupulmonata</taxon>
        <taxon>Stylommatophora</taxon>
        <taxon>Helicina</taxon>
        <taxon>Arionoidea</taxon>
        <taxon>Arionidae</taxon>
        <taxon>Arion</taxon>
    </lineage>
</organism>
<name>A0A0B6ZMF3_9EUPU</name>
<reference evidence="2" key="1">
    <citation type="submission" date="2014-12" db="EMBL/GenBank/DDBJ databases">
        <title>Insight into the proteome of Arion vulgaris.</title>
        <authorList>
            <person name="Aradska J."/>
            <person name="Bulat T."/>
            <person name="Smidak R."/>
            <person name="Sarate P."/>
            <person name="Gangsoo J."/>
            <person name="Sialana F."/>
            <person name="Bilban M."/>
            <person name="Lubec G."/>
        </authorList>
    </citation>
    <scope>NUCLEOTIDE SEQUENCE</scope>
    <source>
        <tissue evidence="2">Skin</tissue>
    </source>
</reference>
<dbReference type="EMBL" id="HACG01022707">
    <property type="protein sequence ID" value="CEK69572.1"/>
    <property type="molecule type" value="Transcribed_RNA"/>
</dbReference>
<sequence length="167" mass="17514">MSARSELGISPVLLQAIAQTLTSTAAVTTSSRETSTTVAKDRSSTTPQLVESQQLKGKNKSDIMSLNRTSSSRVISHLLQNLNEPVASLLTQTHTSSSQAVGQQMTSDENSTAITHAGLSILGISGNNVATSSGLSSLTNTSGKNLNKPPMVISSEEITNFLLKDEP</sequence>
<feature type="compositionally biased region" description="Polar residues" evidence="1">
    <location>
        <begin position="44"/>
        <end position="62"/>
    </location>
</feature>
<accession>A0A0B6ZMF3</accession>
<evidence type="ECO:0000313" key="2">
    <source>
        <dbReference type="EMBL" id="CEK69572.1"/>
    </source>
</evidence>
<dbReference type="AlphaFoldDB" id="A0A0B6ZMF3"/>
<proteinExistence type="predicted"/>